<dbReference type="EMBL" id="CP002547">
    <property type="protein sequence ID" value="ADY55191.1"/>
    <property type="molecule type" value="Genomic_DNA"/>
</dbReference>
<dbReference type="Gene3D" id="3.30.300.30">
    <property type="match status" value="1"/>
</dbReference>
<keyword evidence="4" id="KW-0597">Phosphoprotein</keyword>
<dbReference type="SUPFAM" id="SSF51735">
    <property type="entry name" value="NAD(P)-binding Rossmann-fold domains"/>
    <property type="match status" value="1"/>
</dbReference>
<dbReference type="Proteomes" id="UP000007488">
    <property type="component" value="Chromosome"/>
</dbReference>
<gene>
    <name evidence="8" type="ordered locus">Sgly_0842</name>
</gene>
<dbReference type="InterPro" id="IPR023213">
    <property type="entry name" value="CAT-like_dom_sf"/>
</dbReference>
<dbReference type="InterPro" id="IPR006162">
    <property type="entry name" value="Ppantetheine_attach_site"/>
</dbReference>
<dbReference type="Gene3D" id="3.40.50.720">
    <property type="entry name" value="NAD(P)-binding Rossmann-like Domain"/>
    <property type="match status" value="1"/>
</dbReference>
<protein>
    <submittedName>
        <fullName evidence="8">Amino acid adenylation domain protein</fullName>
        <ecNumber evidence="8">5.1.1.11</ecNumber>
        <ecNumber evidence="8">5.3.3.1</ecNumber>
    </submittedName>
</protein>
<dbReference type="NCBIfam" id="TIGR01733">
    <property type="entry name" value="AA-adenyl-dom"/>
    <property type="match status" value="1"/>
</dbReference>
<dbReference type="CDD" id="cd05235">
    <property type="entry name" value="SDR_e1"/>
    <property type="match status" value="1"/>
</dbReference>
<dbReference type="Pfam" id="PF00501">
    <property type="entry name" value="AMP-binding"/>
    <property type="match status" value="1"/>
</dbReference>
<dbReference type="NCBIfam" id="TIGR01746">
    <property type="entry name" value="Thioester-redct"/>
    <property type="match status" value="1"/>
</dbReference>
<evidence type="ECO:0000256" key="6">
    <source>
        <dbReference type="ARBA" id="ARBA00023194"/>
    </source>
</evidence>
<dbReference type="GO" id="GO:0047462">
    <property type="term" value="F:phenylalanine racemase (ATP-hydrolyzing) activity"/>
    <property type="evidence" value="ECO:0007669"/>
    <property type="project" value="UniProtKB-EC"/>
</dbReference>
<dbReference type="SUPFAM" id="SSF56801">
    <property type="entry name" value="Acetyl-CoA synthetase-like"/>
    <property type="match status" value="1"/>
</dbReference>
<dbReference type="GO" id="GO:0008610">
    <property type="term" value="P:lipid biosynthetic process"/>
    <property type="evidence" value="ECO:0007669"/>
    <property type="project" value="UniProtKB-ARBA"/>
</dbReference>
<evidence type="ECO:0000313" key="8">
    <source>
        <dbReference type="EMBL" id="ADY55191.1"/>
    </source>
</evidence>
<dbReference type="GO" id="GO:0043041">
    <property type="term" value="P:amino acid activation for nonribosomal peptide biosynthetic process"/>
    <property type="evidence" value="ECO:0007669"/>
    <property type="project" value="TreeGrafter"/>
</dbReference>
<evidence type="ECO:0000256" key="2">
    <source>
        <dbReference type="ARBA" id="ARBA00006432"/>
    </source>
</evidence>
<keyword evidence="3" id="KW-0596">Phosphopantetheine</keyword>
<dbReference type="Pfam" id="PF13193">
    <property type="entry name" value="AMP-binding_C"/>
    <property type="match status" value="1"/>
</dbReference>
<dbReference type="Pfam" id="PF00550">
    <property type="entry name" value="PP-binding"/>
    <property type="match status" value="1"/>
</dbReference>
<dbReference type="InterPro" id="IPR001242">
    <property type="entry name" value="Condensation_dom"/>
</dbReference>
<dbReference type="GO" id="GO:0044550">
    <property type="term" value="P:secondary metabolite biosynthetic process"/>
    <property type="evidence" value="ECO:0007669"/>
    <property type="project" value="UniProtKB-ARBA"/>
</dbReference>
<dbReference type="Gene3D" id="3.30.559.30">
    <property type="entry name" value="Nonribosomal peptide synthetase, condensation domain"/>
    <property type="match status" value="1"/>
</dbReference>
<dbReference type="Gene3D" id="1.10.1200.10">
    <property type="entry name" value="ACP-like"/>
    <property type="match status" value="1"/>
</dbReference>
<dbReference type="InterPro" id="IPR013120">
    <property type="entry name" value="FAR_NAD-bd"/>
</dbReference>
<evidence type="ECO:0000313" key="9">
    <source>
        <dbReference type="Proteomes" id="UP000007488"/>
    </source>
</evidence>
<dbReference type="GO" id="GO:0017000">
    <property type="term" value="P:antibiotic biosynthetic process"/>
    <property type="evidence" value="ECO:0007669"/>
    <property type="project" value="UniProtKB-KW"/>
</dbReference>
<dbReference type="InterPro" id="IPR000873">
    <property type="entry name" value="AMP-dep_synth/lig_dom"/>
</dbReference>
<name>F0T1S7_SYNGF</name>
<keyword evidence="5" id="KW-0436">Ligase</keyword>
<dbReference type="Gene3D" id="3.30.559.10">
    <property type="entry name" value="Chloramphenicol acetyltransferase-like domain"/>
    <property type="match status" value="1"/>
</dbReference>
<dbReference type="PROSITE" id="PS00455">
    <property type="entry name" value="AMP_BINDING"/>
    <property type="match status" value="1"/>
</dbReference>
<dbReference type="GO" id="GO:0016874">
    <property type="term" value="F:ligase activity"/>
    <property type="evidence" value="ECO:0007669"/>
    <property type="project" value="UniProtKB-KW"/>
</dbReference>
<dbReference type="PANTHER" id="PTHR45527">
    <property type="entry name" value="NONRIBOSOMAL PEPTIDE SYNTHETASE"/>
    <property type="match status" value="1"/>
</dbReference>
<dbReference type="FunFam" id="2.30.38.10:FF:000001">
    <property type="entry name" value="Non-ribosomal peptide synthetase PvdI"/>
    <property type="match status" value="1"/>
</dbReference>
<dbReference type="HOGENOM" id="CLU_000022_2_17_9"/>
<dbReference type="GO" id="GO:0031177">
    <property type="term" value="F:phosphopantetheine binding"/>
    <property type="evidence" value="ECO:0007669"/>
    <property type="project" value="TreeGrafter"/>
</dbReference>
<dbReference type="RefSeq" id="WP_013624062.1">
    <property type="nucleotide sequence ID" value="NC_015172.1"/>
</dbReference>
<dbReference type="Pfam" id="PF00668">
    <property type="entry name" value="Condensation"/>
    <property type="match status" value="1"/>
</dbReference>
<keyword evidence="6" id="KW-0045">Antibiotic biosynthesis</keyword>
<dbReference type="PROSITE" id="PS00012">
    <property type="entry name" value="PHOSPHOPANTETHEINE"/>
    <property type="match status" value="1"/>
</dbReference>
<evidence type="ECO:0000256" key="5">
    <source>
        <dbReference type="ARBA" id="ARBA00022598"/>
    </source>
</evidence>
<dbReference type="Pfam" id="PF07993">
    <property type="entry name" value="NAD_binding_4"/>
    <property type="match status" value="1"/>
</dbReference>
<dbReference type="EC" id="5.1.1.11" evidence="8"/>
<dbReference type="PROSITE" id="PS50075">
    <property type="entry name" value="CARRIER"/>
    <property type="match status" value="1"/>
</dbReference>
<accession>F0T1S7</accession>
<dbReference type="InterPro" id="IPR009081">
    <property type="entry name" value="PP-bd_ACP"/>
</dbReference>
<dbReference type="InterPro" id="IPR020845">
    <property type="entry name" value="AMP-binding_CS"/>
</dbReference>
<organism evidence="8 9">
    <name type="scientific">Syntrophobotulus glycolicus (strain DSM 8271 / FlGlyR)</name>
    <dbReference type="NCBI Taxonomy" id="645991"/>
    <lineage>
        <taxon>Bacteria</taxon>
        <taxon>Bacillati</taxon>
        <taxon>Bacillota</taxon>
        <taxon>Clostridia</taxon>
        <taxon>Eubacteriales</taxon>
        <taxon>Desulfitobacteriaceae</taxon>
        <taxon>Syntrophobotulus</taxon>
    </lineage>
</organism>
<dbReference type="GO" id="GO:0005737">
    <property type="term" value="C:cytoplasm"/>
    <property type="evidence" value="ECO:0007669"/>
    <property type="project" value="TreeGrafter"/>
</dbReference>
<evidence type="ECO:0000256" key="4">
    <source>
        <dbReference type="ARBA" id="ARBA00022553"/>
    </source>
</evidence>
<dbReference type="InterPro" id="IPR036291">
    <property type="entry name" value="NAD(P)-bd_dom_sf"/>
</dbReference>
<dbReference type="CDD" id="cd05930">
    <property type="entry name" value="A_NRPS"/>
    <property type="match status" value="1"/>
</dbReference>
<dbReference type="InterPro" id="IPR025110">
    <property type="entry name" value="AMP-bd_C"/>
</dbReference>
<dbReference type="eggNOG" id="COG3320">
    <property type="taxonomic scope" value="Bacteria"/>
</dbReference>
<dbReference type="EC" id="5.3.3.1" evidence="8"/>
<sequence>MVSKMTLYPLTNAQKSIWLIEKFHPATTFVNLSFIVDLKECVDYLLLNQAINLVIQNNDALRIRLVEKGKEPQQYFAEYLEQQFEFLDFNHANGREERSRWEKKRSREQFKLLDSDLYDFVMIRTSSHEGAFFGKVHHIVTDAWSITDLASQVLQNYCKLRDNEEAGCAKRPSYRDYIQTEIKFHGSERYQKHRAFWTELFSDSPECTIFSNKAVSNPTAAERKTFILPGDLTSMVKEFSSAENVSPFCIFYSILAIMIWKLTSTKDLVIGTPVLNRSGIKEKNTMGMFISTIPFRIELKNDLDFLSLVKKVIQRWGTLLRHQKYPLEQILKDLREAHVIQDKLFDLSLSFQNAKLDVCNINYDQKWLFNGAQLDSLTLHISDREDSGNYTMDYDYLTGVFSEPDIHRLHEYFVTLLRHAMDNPHLPLSDVRMLSSAQEADLLWKFNATQQDYPREETIVTLFEKQVRLTPEKIAVIFENRAVTYLELDRRSNQLAGALRAQGVEKGAIIGLVMERSVEMLVAILAVLKAGGAYVPVDPVYPPDRINYMLENSHCQLVLTYTSNNPDLILNSPVFNLHGQELFKEDIAKLDDGPEPADLAYIIYTSGSTGTPKGVMIEHRSLNNLIHSFARAINCSDGTVLAITSFSFDIFFVETILPLVKGMRIILANRQEAAVPYLLLNLITTYQVDFLQTTPSLMKLILHDPNANKLGSLTTIVLGGECFPEHLLSELKKVTQAQIFNGYGPTETTIYVTVKYLNEQESISIGRPIGNTQIYILDESLKPVPIGVTGEIFISGDGVARGYLNNEELTGERFIAHPFIPGRKMYKTGDLARWLNNGEIEYLGRNDRQVKIRGLRIELGEIESALQQHEKVKEAIVLCNEDRHHKKSLYAYVTKHGQNCPSSSDLKEHLAKSLPTYMIPAHFLILDRFPLNSNGKLDRKALPEPDLAIEPKPAYVPPRNELEWKLAFLWQEALKITQVGIDDDFLALGGDSLSVLEVLSGLYPNDWGFSAQDFYDFPTIRKLSEKMTGYPSAPVFGQITEQIFPKPSGFESNLSARNTGNILLTGATGFLGMHILYELLSTTGETIYCLIRGEESEKKLYRLLDYYFPAFSRKRLPGKLIVVYGDVGLENFGLSGKAYSDLIKNIDRVIHSAALVNHYGDYDSYFRVNVKGTEEVMKFCLNHAKKLNHISTISVAGNYRNYDHLNQKFTEWDFYIGQDYQANVYVRSKFEAENLILKAAENGLNATIFRVGVLTGRHTDGQFQINIQQNAFYRHLKAIFLLESVPEDYLKKSLEFTPVDYCAKAIVKLQAIKEAVPVYHLFNHRMIGVNQMLQFLKTSGIKIKVLPRSSFADLLTSFSVTSHGKEILSGIISTLNAGGTIGFDSNLEIDSSATLQYLCQVGFQWPDIDKEYILKVINHMEAAGFLQKHFLRSISETQ</sequence>
<evidence type="ECO:0000256" key="3">
    <source>
        <dbReference type="ARBA" id="ARBA00022450"/>
    </source>
</evidence>
<dbReference type="InterPro" id="IPR010080">
    <property type="entry name" value="Thioester_reductase-like_dom"/>
</dbReference>
<reference evidence="9" key="2">
    <citation type="submission" date="2011-02" db="EMBL/GenBank/DDBJ databases">
        <title>The complete genome of Syntrophobotulus glycolicus DSM 8271.</title>
        <authorList>
            <person name="Lucas S."/>
            <person name="Copeland A."/>
            <person name="Lapidus A."/>
            <person name="Bruce D."/>
            <person name="Goodwin L."/>
            <person name="Pitluck S."/>
            <person name="Kyrpides N."/>
            <person name="Mavromatis K."/>
            <person name="Pagani I."/>
            <person name="Ivanova N."/>
            <person name="Mikhailova N."/>
            <person name="Chertkov O."/>
            <person name="Held B."/>
            <person name="Detter J.C."/>
            <person name="Tapia R."/>
            <person name="Han C."/>
            <person name="Land M."/>
            <person name="Hauser L."/>
            <person name="Markowitz V."/>
            <person name="Cheng J.-F."/>
            <person name="Hugenholtz P."/>
            <person name="Woyke T."/>
            <person name="Wu D."/>
            <person name="Spring S."/>
            <person name="Schroeder M."/>
            <person name="Brambilla E."/>
            <person name="Klenk H.-P."/>
            <person name="Eisen J.A."/>
        </authorList>
    </citation>
    <scope>NUCLEOTIDE SEQUENCE [LARGE SCALE GENOMIC DNA]</scope>
    <source>
        <strain evidence="9">DSM 8271 / FlGlyR</strain>
    </source>
</reference>
<dbReference type="InterPro" id="IPR045851">
    <property type="entry name" value="AMP-bd_C_sf"/>
</dbReference>
<evidence type="ECO:0000259" key="7">
    <source>
        <dbReference type="PROSITE" id="PS50075"/>
    </source>
</evidence>
<dbReference type="eggNOG" id="COG1020">
    <property type="taxonomic scope" value="Bacteria"/>
</dbReference>
<keyword evidence="9" id="KW-1185">Reference proteome</keyword>
<dbReference type="KEGG" id="sgy:Sgly_0842"/>
<comment type="cofactor">
    <cofactor evidence="1">
        <name>pantetheine 4'-phosphate</name>
        <dbReference type="ChEBI" id="CHEBI:47942"/>
    </cofactor>
</comment>
<dbReference type="FunFam" id="3.30.300.30:FF:000010">
    <property type="entry name" value="Enterobactin synthetase component F"/>
    <property type="match status" value="1"/>
</dbReference>
<evidence type="ECO:0000256" key="1">
    <source>
        <dbReference type="ARBA" id="ARBA00001957"/>
    </source>
</evidence>
<dbReference type="InterPro" id="IPR010071">
    <property type="entry name" value="AA_adenyl_dom"/>
</dbReference>
<dbReference type="FunFam" id="3.40.50.980:FF:000001">
    <property type="entry name" value="Non-ribosomal peptide synthetase"/>
    <property type="match status" value="1"/>
</dbReference>
<dbReference type="GO" id="GO:0004769">
    <property type="term" value="F:steroid Delta-isomerase activity"/>
    <property type="evidence" value="ECO:0007669"/>
    <property type="project" value="UniProtKB-EC"/>
</dbReference>
<feature type="domain" description="Carrier" evidence="7">
    <location>
        <begin position="957"/>
        <end position="1031"/>
    </location>
</feature>
<comment type="similarity">
    <text evidence="2">Belongs to the ATP-dependent AMP-binding enzyme family.</text>
</comment>
<dbReference type="SUPFAM" id="SSF47336">
    <property type="entry name" value="ACP-like"/>
    <property type="match status" value="1"/>
</dbReference>
<dbReference type="FunFam" id="3.40.50.12780:FF:000012">
    <property type="entry name" value="Non-ribosomal peptide synthetase"/>
    <property type="match status" value="1"/>
</dbReference>
<dbReference type="PANTHER" id="PTHR45527:SF1">
    <property type="entry name" value="FATTY ACID SYNTHASE"/>
    <property type="match status" value="1"/>
</dbReference>
<keyword evidence="8" id="KW-0413">Isomerase</keyword>
<reference evidence="8 9" key="1">
    <citation type="journal article" date="2011" name="Stand. Genomic Sci.">
        <title>Complete genome sequence of Syntrophobotulus glycolicus type strain (FlGlyR).</title>
        <authorList>
            <person name="Han C."/>
            <person name="Mwirichia R."/>
            <person name="Chertkov O."/>
            <person name="Held B."/>
            <person name="Lapidus A."/>
            <person name="Nolan M."/>
            <person name="Lucas S."/>
            <person name="Hammon N."/>
            <person name="Deshpande S."/>
            <person name="Cheng J.F."/>
            <person name="Tapia R."/>
            <person name="Goodwin L."/>
            <person name="Pitluck S."/>
            <person name="Huntemann M."/>
            <person name="Liolios K."/>
            <person name="Ivanova N."/>
            <person name="Pagani I."/>
            <person name="Mavromatis K."/>
            <person name="Ovchinikova G."/>
            <person name="Pati A."/>
            <person name="Chen A."/>
            <person name="Palaniappan K."/>
            <person name="Land M."/>
            <person name="Hauser L."/>
            <person name="Brambilla E.M."/>
            <person name="Rohde M."/>
            <person name="Spring S."/>
            <person name="Sikorski J."/>
            <person name="Goker M."/>
            <person name="Woyke T."/>
            <person name="Bristow J."/>
            <person name="Eisen J.A."/>
            <person name="Markowitz V."/>
            <person name="Hugenholtz P."/>
            <person name="Kyrpides N.C."/>
            <person name="Klenk H.P."/>
            <person name="Detter J.C."/>
        </authorList>
    </citation>
    <scope>NUCLEOTIDE SEQUENCE [LARGE SCALE GENOMIC DNA]</scope>
    <source>
        <strain evidence="9">DSM 8271 / FlGlyR</strain>
    </source>
</reference>
<dbReference type="InterPro" id="IPR036736">
    <property type="entry name" value="ACP-like_sf"/>
</dbReference>
<dbReference type="Gene3D" id="2.30.38.10">
    <property type="entry name" value="Luciferase, Domain 3"/>
    <property type="match status" value="1"/>
</dbReference>
<dbReference type="SUPFAM" id="SSF52777">
    <property type="entry name" value="CoA-dependent acyltransferases"/>
    <property type="match status" value="2"/>
</dbReference>
<dbReference type="Gene3D" id="3.40.50.980">
    <property type="match status" value="2"/>
</dbReference>
<proteinExistence type="inferred from homology"/>
<dbReference type="STRING" id="645991.Sgly_0842"/>